<dbReference type="EMBL" id="GBRH01248492">
    <property type="protein sequence ID" value="JAD49403.1"/>
    <property type="molecule type" value="Transcribed_RNA"/>
</dbReference>
<protein>
    <submittedName>
        <fullName evidence="1">Uncharacterized protein</fullName>
    </submittedName>
</protein>
<name>A0A0A9AHP1_ARUDO</name>
<reference evidence="1" key="1">
    <citation type="submission" date="2014-09" db="EMBL/GenBank/DDBJ databases">
        <authorList>
            <person name="Magalhaes I.L.F."/>
            <person name="Oliveira U."/>
            <person name="Santos F.R."/>
            <person name="Vidigal T.H.D.A."/>
            <person name="Brescovit A.D."/>
            <person name="Santos A.J."/>
        </authorList>
    </citation>
    <scope>NUCLEOTIDE SEQUENCE</scope>
    <source>
        <tissue evidence="1">Shoot tissue taken approximately 20 cm above the soil surface</tissue>
    </source>
</reference>
<accession>A0A0A9AHP1</accession>
<sequence length="24" mass="2656">MNSKVLHALLNFQSCPLVLGNELD</sequence>
<dbReference type="AlphaFoldDB" id="A0A0A9AHP1"/>
<reference evidence="1" key="2">
    <citation type="journal article" date="2015" name="Data Brief">
        <title>Shoot transcriptome of the giant reed, Arundo donax.</title>
        <authorList>
            <person name="Barrero R.A."/>
            <person name="Guerrero F.D."/>
            <person name="Moolhuijzen P."/>
            <person name="Goolsby J.A."/>
            <person name="Tidwell J."/>
            <person name="Bellgard S.E."/>
            <person name="Bellgard M.I."/>
        </authorList>
    </citation>
    <scope>NUCLEOTIDE SEQUENCE</scope>
    <source>
        <tissue evidence="1">Shoot tissue taken approximately 20 cm above the soil surface</tissue>
    </source>
</reference>
<evidence type="ECO:0000313" key="1">
    <source>
        <dbReference type="EMBL" id="JAD49403.1"/>
    </source>
</evidence>
<proteinExistence type="predicted"/>
<organism evidence="1">
    <name type="scientific">Arundo donax</name>
    <name type="common">Giant reed</name>
    <name type="synonym">Donax arundinaceus</name>
    <dbReference type="NCBI Taxonomy" id="35708"/>
    <lineage>
        <taxon>Eukaryota</taxon>
        <taxon>Viridiplantae</taxon>
        <taxon>Streptophyta</taxon>
        <taxon>Embryophyta</taxon>
        <taxon>Tracheophyta</taxon>
        <taxon>Spermatophyta</taxon>
        <taxon>Magnoliopsida</taxon>
        <taxon>Liliopsida</taxon>
        <taxon>Poales</taxon>
        <taxon>Poaceae</taxon>
        <taxon>PACMAD clade</taxon>
        <taxon>Arundinoideae</taxon>
        <taxon>Arundineae</taxon>
        <taxon>Arundo</taxon>
    </lineage>
</organism>